<keyword evidence="2" id="KW-0808">Transferase</keyword>
<keyword evidence="3" id="KW-0012">Acyltransferase</keyword>
<accession>A0AAD5ZK28</accession>
<reference evidence="4 5" key="1">
    <citation type="journal article" date="2022" name="Cell">
        <title>Repeat-based holocentromeres influence genome architecture and karyotype evolution.</title>
        <authorList>
            <person name="Hofstatter P.G."/>
            <person name="Thangavel G."/>
            <person name="Lux T."/>
            <person name="Neumann P."/>
            <person name="Vondrak T."/>
            <person name="Novak P."/>
            <person name="Zhang M."/>
            <person name="Costa L."/>
            <person name="Castellani M."/>
            <person name="Scott A."/>
            <person name="Toegelov H."/>
            <person name="Fuchs J."/>
            <person name="Mata-Sucre Y."/>
            <person name="Dias Y."/>
            <person name="Vanzela A.L.L."/>
            <person name="Huettel B."/>
            <person name="Almeida C.C.S."/>
            <person name="Simkova H."/>
            <person name="Souza G."/>
            <person name="Pedrosa-Harand A."/>
            <person name="Macas J."/>
            <person name="Mayer K.F.X."/>
            <person name="Houben A."/>
            <person name="Marques A."/>
        </authorList>
    </citation>
    <scope>NUCLEOTIDE SEQUENCE [LARGE SCALE GENOMIC DNA]</scope>
    <source>
        <strain evidence="4">RhyTen1mFocal</strain>
    </source>
</reference>
<organism evidence="4 5">
    <name type="scientific">Rhynchospora tenuis</name>
    <dbReference type="NCBI Taxonomy" id="198213"/>
    <lineage>
        <taxon>Eukaryota</taxon>
        <taxon>Viridiplantae</taxon>
        <taxon>Streptophyta</taxon>
        <taxon>Embryophyta</taxon>
        <taxon>Tracheophyta</taxon>
        <taxon>Spermatophyta</taxon>
        <taxon>Magnoliopsida</taxon>
        <taxon>Liliopsida</taxon>
        <taxon>Poales</taxon>
        <taxon>Cyperaceae</taxon>
        <taxon>Cyperoideae</taxon>
        <taxon>Rhynchosporeae</taxon>
        <taxon>Rhynchospora</taxon>
    </lineage>
</organism>
<protein>
    <submittedName>
        <fullName evidence="4">Uncharacterized protein</fullName>
    </submittedName>
</protein>
<dbReference type="GO" id="GO:0016747">
    <property type="term" value="F:acyltransferase activity, transferring groups other than amino-acyl groups"/>
    <property type="evidence" value="ECO:0007669"/>
    <property type="project" value="TreeGrafter"/>
</dbReference>
<dbReference type="Proteomes" id="UP001210211">
    <property type="component" value="Unassembled WGS sequence"/>
</dbReference>
<dbReference type="PANTHER" id="PTHR31642:SF138">
    <property type="entry name" value="PUTRESCINE HYDROXYCINNAMOYLTRANSFERASE 1"/>
    <property type="match status" value="1"/>
</dbReference>
<dbReference type="PANTHER" id="PTHR31642">
    <property type="entry name" value="TRICHOTHECENE 3-O-ACETYLTRANSFERASE"/>
    <property type="match status" value="1"/>
</dbReference>
<proteinExistence type="inferred from homology"/>
<name>A0AAD5ZK28_9POAL</name>
<dbReference type="InterPro" id="IPR023213">
    <property type="entry name" value="CAT-like_dom_sf"/>
</dbReference>
<comment type="caution">
    <text evidence="4">The sequence shown here is derived from an EMBL/GenBank/DDBJ whole genome shotgun (WGS) entry which is preliminary data.</text>
</comment>
<sequence>MFKIMSSEMIVPSEETPRHSLWLSNLDLVARRGHTGTVYFYRPDKSPSSDFSIIESLKTSLAKSLVPFYPLAGRLGVDKNGRIEINCTGEGVPFIVTRSDTTLDEFDNFEPSTEMRNLFVPTAAHPDPPCVLIMLQVTFFKCGGVALGTALHHTIVDARSAFNFIEAWTSIALGEAGCIKQPLLDRTLLRARVDRKVMFNPIEYMSDPKLVIPSRISTSYASSILKISKKHINGLKLRCGDTAGARVSAFRAITALVWRCFCMAQKLDINSKSRLYTMVDMRSRMCPPLPPTYFGNAVIRTSVSAVVGDVISGPISHVAKRLQGATNHGNDYTRSLIDYLETADMGNLPRRGLPASDLRVISWLGLPMYNADFGLGKPIFCAPALMYYSGYVCLMDSPGNDAGVSIVVALEPKSMPGFKELLCEELATLHA</sequence>
<gene>
    <name evidence="4" type="ORF">LUZ61_002966</name>
</gene>
<keyword evidence="5" id="KW-1185">Reference proteome</keyword>
<dbReference type="InterPro" id="IPR050317">
    <property type="entry name" value="Plant_Fungal_Acyltransferase"/>
</dbReference>
<dbReference type="Pfam" id="PF02458">
    <property type="entry name" value="Transferase"/>
    <property type="match status" value="1"/>
</dbReference>
<evidence type="ECO:0000256" key="3">
    <source>
        <dbReference type="ARBA" id="ARBA00023315"/>
    </source>
</evidence>
<evidence type="ECO:0000313" key="4">
    <source>
        <dbReference type="EMBL" id="KAJ3699261.1"/>
    </source>
</evidence>
<comment type="similarity">
    <text evidence="1">Belongs to the plant acyltransferase family.</text>
</comment>
<evidence type="ECO:0000256" key="2">
    <source>
        <dbReference type="ARBA" id="ARBA00022679"/>
    </source>
</evidence>
<evidence type="ECO:0000256" key="1">
    <source>
        <dbReference type="ARBA" id="ARBA00009861"/>
    </source>
</evidence>
<dbReference type="EMBL" id="JAMRDG010000001">
    <property type="protein sequence ID" value="KAJ3699261.1"/>
    <property type="molecule type" value="Genomic_DNA"/>
</dbReference>
<evidence type="ECO:0000313" key="5">
    <source>
        <dbReference type="Proteomes" id="UP001210211"/>
    </source>
</evidence>
<dbReference type="AlphaFoldDB" id="A0AAD5ZK28"/>
<dbReference type="Gene3D" id="3.30.559.10">
    <property type="entry name" value="Chloramphenicol acetyltransferase-like domain"/>
    <property type="match status" value="2"/>
</dbReference>